<dbReference type="Proteomes" id="UP000194266">
    <property type="component" value="Unassembled WGS sequence"/>
</dbReference>
<keyword evidence="3" id="KW-0170">Cobalt</keyword>
<sequence>MGRFADRVRAARAERRLVVQPRMGFGALEKMRAGLLAVRDCRATTVGTVTLDSYTRVGDHASARRALAETGGADLNGFPLQAHGARAVRELLASVAADGFPVQVRHGSPLPLDLFRTMVEAGVDATEGGPVSYCLPYGRVPLPEAADNWARCCELAAGAERPMHLETFGGCMLGQLCPPSLLVALSVLEARFFREHGLRSVSLSYAQQVHLGQDLEALAALRRLAAEHLPGVDWHVTLYTYMGVFPRTPIGSFRLLEDSVRLAVHSGTERLIVKTPAEARRIPAIEENVEALEFADAIARQAAADCAVTRCPEPAGTGLLDEARTLIDATLELGRTTGAALVSAFARGVLDVPYCLHRDNAGAARAVIDEHGMLAWSRAGGMPVTVRGTGLGSPGPLTARRLTTMLAHNERRYDREHTVGALLRSPA</sequence>
<accession>A0ABX3YCL9</accession>
<dbReference type="PIRSF" id="PIRSF001495">
    <property type="entry name" value="Met_asp_mut_epsi"/>
    <property type="match status" value="1"/>
</dbReference>
<gene>
    <name evidence="4" type="ORF">OQI_28175</name>
</gene>
<proteinExistence type="predicted"/>
<dbReference type="InterPro" id="IPR006396">
    <property type="entry name" value="Glu_mut_E"/>
</dbReference>
<evidence type="ECO:0000256" key="3">
    <source>
        <dbReference type="ARBA" id="ARBA00023285"/>
    </source>
</evidence>
<protein>
    <submittedName>
        <fullName evidence="4">Methylaspartate mutase</fullName>
    </submittedName>
</protein>
<organism evidence="4 5">
    <name type="scientific">Streptomyces pharetrae CZA14</name>
    <dbReference type="NCBI Taxonomy" id="1144883"/>
    <lineage>
        <taxon>Bacteria</taxon>
        <taxon>Bacillati</taxon>
        <taxon>Actinomycetota</taxon>
        <taxon>Actinomycetes</taxon>
        <taxon>Kitasatosporales</taxon>
        <taxon>Streptomycetaceae</taxon>
        <taxon>Streptomyces</taxon>
    </lineage>
</organism>
<evidence type="ECO:0000313" key="4">
    <source>
        <dbReference type="EMBL" id="OSZ57276.1"/>
    </source>
</evidence>
<name>A0ABX3YCL9_9ACTN</name>
<dbReference type="EMBL" id="MRYD01000205">
    <property type="protein sequence ID" value="OSZ57276.1"/>
    <property type="molecule type" value="Genomic_DNA"/>
</dbReference>
<reference evidence="4 5" key="1">
    <citation type="submission" date="2016-12" db="EMBL/GenBank/DDBJ databases">
        <title>Genome Mining:The Detection of Biosynthetic Gene Clusters to Aid in the Expression of Curamycin A produced by Streptomyces sp. strain CZA14.</title>
        <authorList>
            <person name="Durrell K.A."/>
            <person name="Kirby B.M."/>
            <person name="Khan W."/>
            <person name="Mthethwa T."/>
            <person name="Le Roes-Hill M."/>
        </authorList>
    </citation>
    <scope>NUCLEOTIDE SEQUENCE [LARGE SCALE GENOMIC DNA]</scope>
    <source>
        <strain evidence="4 5">CZA14</strain>
    </source>
</reference>
<keyword evidence="5" id="KW-1185">Reference proteome</keyword>
<dbReference type="InterPro" id="IPR016176">
    <property type="entry name" value="Cbl-dep_enz_cat"/>
</dbReference>
<evidence type="ECO:0000313" key="5">
    <source>
        <dbReference type="Proteomes" id="UP000194266"/>
    </source>
</evidence>
<evidence type="ECO:0000256" key="1">
    <source>
        <dbReference type="ARBA" id="ARBA00022628"/>
    </source>
</evidence>
<keyword evidence="2" id="KW-0413">Isomerase</keyword>
<dbReference type="RefSeq" id="WP_086172083.1">
    <property type="nucleotide sequence ID" value="NZ_MRYD01000205.1"/>
</dbReference>
<dbReference type="Pfam" id="PF06368">
    <property type="entry name" value="Met_asp_mut_E"/>
    <property type="match status" value="1"/>
</dbReference>
<dbReference type="SUPFAM" id="SSF51703">
    <property type="entry name" value="Cobalamin (vitamin B12)-dependent enzymes"/>
    <property type="match status" value="1"/>
</dbReference>
<keyword evidence="1" id="KW-0846">Cobalamin</keyword>
<comment type="caution">
    <text evidence="4">The sequence shown here is derived from an EMBL/GenBank/DDBJ whole genome shotgun (WGS) entry which is preliminary data.</text>
</comment>
<dbReference type="Gene3D" id="3.20.20.240">
    <property type="entry name" value="Methylmalonyl-CoA mutase"/>
    <property type="match status" value="1"/>
</dbReference>
<evidence type="ECO:0000256" key="2">
    <source>
        <dbReference type="ARBA" id="ARBA00023235"/>
    </source>
</evidence>